<keyword evidence="6" id="KW-0472">Membrane</keyword>
<proteinExistence type="predicted"/>
<dbReference type="Pfam" id="PF00593">
    <property type="entry name" value="TonB_dep_Rec_b-barrel"/>
    <property type="match status" value="1"/>
</dbReference>
<dbReference type="GO" id="GO:0044718">
    <property type="term" value="P:siderophore transmembrane transport"/>
    <property type="evidence" value="ECO:0007669"/>
    <property type="project" value="TreeGrafter"/>
</dbReference>
<feature type="non-terminal residue" evidence="10">
    <location>
        <position position="1"/>
    </location>
</feature>
<feature type="non-terminal residue" evidence="10">
    <location>
        <position position="318"/>
    </location>
</feature>
<dbReference type="EMBL" id="BART01015147">
    <property type="protein sequence ID" value="GAG80719.1"/>
    <property type="molecule type" value="Genomic_DNA"/>
</dbReference>
<accession>X1AFN6</accession>
<evidence type="ECO:0000256" key="5">
    <source>
        <dbReference type="ARBA" id="ARBA00023077"/>
    </source>
</evidence>
<evidence type="ECO:0000256" key="2">
    <source>
        <dbReference type="ARBA" id="ARBA00022448"/>
    </source>
</evidence>
<evidence type="ECO:0000256" key="7">
    <source>
        <dbReference type="ARBA" id="ARBA00023170"/>
    </source>
</evidence>
<dbReference type="AlphaFoldDB" id="X1AFN6"/>
<dbReference type="InterPro" id="IPR036942">
    <property type="entry name" value="Beta-barrel_TonB_sf"/>
</dbReference>
<dbReference type="PANTHER" id="PTHR30069:SF29">
    <property type="entry name" value="HEMOGLOBIN AND HEMOGLOBIN-HAPTOGLOBIN-BINDING PROTEIN 1-RELATED"/>
    <property type="match status" value="1"/>
</dbReference>
<name>X1AFN6_9ZZZZ</name>
<evidence type="ECO:0000256" key="1">
    <source>
        <dbReference type="ARBA" id="ARBA00004571"/>
    </source>
</evidence>
<evidence type="ECO:0000256" key="3">
    <source>
        <dbReference type="ARBA" id="ARBA00022692"/>
    </source>
</evidence>
<dbReference type="GO" id="GO:0015344">
    <property type="term" value="F:siderophore uptake transmembrane transporter activity"/>
    <property type="evidence" value="ECO:0007669"/>
    <property type="project" value="TreeGrafter"/>
</dbReference>
<evidence type="ECO:0000256" key="8">
    <source>
        <dbReference type="ARBA" id="ARBA00023237"/>
    </source>
</evidence>
<keyword evidence="5" id="KW-0798">TonB box</keyword>
<evidence type="ECO:0000256" key="6">
    <source>
        <dbReference type="ARBA" id="ARBA00023136"/>
    </source>
</evidence>
<feature type="domain" description="TonB-dependent receptor-like beta-barrel" evidence="9">
    <location>
        <begin position="25"/>
        <end position="314"/>
    </location>
</feature>
<gene>
    <name evidence="10" type="ORF">S01H4_29496</name>
</gene>
<keyword evidence="8" id="KW-0998">Cell outer membrane</keyword>
<keyword evidence="4" id="KW-0732">Signal</keyword>
<dbReference type="InterPro" id="IPR039426">
    <property type="entry name" value="TonB-dep_rcpt-like"/>
</dbReference>
<comment type="caution">
    <text evidence="10">The sequence shown here is derived from an EMBL/GenBank/DDBJ whole genome shotgun (WGS) entry which is preliminary data.</text>
</comment>
<evidence type="ECO:0000259" key="9">
    <source>
        <dbReference type="Pfam" id="PF00593"/>
    </source>
</evidence>
<keyword evidence="2" id="KW-0813">Transport</keyword>
<comment type="subcellular location">
    <subcellularLocation>
        <location evidence="1">Cell outer membrane</location>
        <topology evidence="1">Multi-pass membrane protein</topology>
    </subcellularLocation>
</comment>
<keyword evidence="7" id="KW-0675">Receptor</keyword>
<keyword evidence="3" id="KW-0812">Transmembrane</keyword>
<dbReference type="Gene3D" id="2.40.170.20">
    <property type="entry name" value="TonB-dependent receptor, beta-barrel domain"/>
    <property type="match status" value="1"/>
</dbReference>
<evidence type="ECO:0000313" key="10">
    <source>
        <dbReference type="EMBL" id="GAG80719.1"/>
    </source>
</evidence>
<sequence>VQVTLAYEADHVNYAGAEPGWPVETSVNYRSDDKFINTSWMHLFSDRTFMETKLGGYHAIQKQTGNGGDAYSRVDDLTGELSGNYPWSYDGDRWRMQVNSSVTHHAEDFIAGSHDFKFGIEFEHAKIREDYGYTNGRYYIDYYGDYLQYQWEGYPLDGTFDRFSVFVQDSWSISDQITVNPGLRYNINRMGLDGENIYKTNCLAPRIGITFDLFGDSTTAIKAHYGRYFEKLRITDVYAAVDIADFYGYFYDEGEWVLDFVDTLGSAKVDENLKQPGTDQFSLSLERQLAKDISIEFAYIHKKFINILGAVETLGTWE</sequence>
<reference evidence="10" key="1">
    <citation type="journal article" date="2014" name="Front. Microbiol.">
        <title>High frequency of phylogenetically diverse reductive dehalogenase-homologous genes in deep subseafloor sedimentary metagenomes.</title>
        <authorList>
            <person name="Kawai M."/>
            <person name="Futagami T."/>
            <person name="Toyoda A."/>
            <person name="Takaki Y."/>
            <person name="Nishi S."/>
            <person name="Hori S."/>
            <person name="Arai W."/>
            <person name="Tsubouchi T."/>
            <person name="Morono Y."/>
            <person name="Uchiyama I."/>
            <person name="Ito T."/>
            <person name="Fujiyama A."/>
            <person name="Inagaki F."/>
            <person name="Takami H."/>
        </authorList>
    </citation>
    <scope>NUCLEOTIDE SEQUENCE</scope>
    <source>
        <strain evidence="10">Expedition CK06-06</strain>
    </source>
</reference>
<dbReference type="GO" id="GO:0009279">
    <property type="term" value="C:cell outer membrane"/>
    <property type="evidence" value="ECO:0007669"/>
    <property type="project" value="UniProtKB-SubCell"/>
</dbReference>
<dbReference type="InterPro" id="IPR000531">
    <property type="entry name" value="Beta-barrel_TonB"/>
</dbReference>
<dbReference type="PANTHER" id="PTHR30069">
    <property type="entry name" value="TONB-DEPENDENT OUTER MEMBRANE RECEPTOR"/>
    <property type="match status" value="1"/>
</dbReference>
<dbReference type="SUPFAM" id="SSF56935">
    <property type="entry name" value="Porins"/>
    <property type="match status" value="1"/>
</dbReference>
<evidence type="ECO:0000256" key="4">
    <source>
        <dbReference type="ARBA" id="ARBA00022729"/>
    </source>
</evidence>
<organism evidence="10">
    <name type="scientific">marine sediment metagenome</name>
    <dbReference type="NCBI Taxonomy" id="412755"/>
    <lineage>
        <taxon>unclassified sequences</taxon>
        <taxon>metagenomes</taxon>
        <taxon>ecological metagenomes</taxon>
    </lineage>
</organism>
<protein>
    <recommendedName>
        <fullName evidence="9">TonB-dependent receptor-like beta-barrel domain-containing protein</fullName>
    </recommendedName>
</protein>